<dbReference type="OMA" id="YIVMPNN"/>
<dbReference type="EMBL" id="GL945488">
    <property type="protein sequence ID" value="EGN94316.1"/>
    <property type="molecule type" value="Genomic_DNA"/>
</dbReference>
<keyword evidence="1" id="KW-0472">Membrane</keyword>
<feature type="transmembrane region" description="Helical" evidence="1">
    <location>
        <begin position="96"/>
        <end position="119"/>
    </location>
</feature>
<feature type="domain" description="DUF6534" evidence="2">
    <location>
        <begin position="181"/>
        <end position="264"/>
    </location>
</feature>
<evidence type="ECO:0000313" key="3">
    <source>
        <dbReference type="EMBL" id="EGN94316.1"/>
    </source>
</evidence>
<protein>
    <recommendedName>
        <fullName evidence="2">DUF6534 domain-containing protein</fullName>
    </recommendedName>
</protein>
<dbReference type="OrthoDB" id="3214861at2759"/>
<name>F8QAT0_SERL3</name>
<reference evidence="4" key="1">
    <citation type="journal article" date="2011" name="Science">
        <title>The plant cell wall-decomposing machinery underlies the functional diversity of forest fungi.</title>
        <authorList>
            <person name="Eastwood D.C."/>
            <person name="Floudas D."/>
            <person name="Binder M."/>
            <person name="Majcherczyk A."/>
            <person name="Schneider P."/>
            <person name="Aerts A."/>
            <person name="Asiegbu F.O."/>
            <person name="Baker S.E."/>
            <person name="Barry K."/>
            <person name="Bendiksby M."/>
            <person name="Blumentritt M."/>
            <person name="Coutinho P.M."/>
            <person name="Cullen D."/>
            <person name="de Vries R.P."/>
            <person name="Gathman A."/>
            <person name="Goodell B."/>
            <person name="Henrissat B."/>
            <person name="Ihrmark K."/>
            <person name="Kauserud H."/>
            <person name="Kohler A."/>
            <person name="LaButti K."/>
            <person name="Lapidus A."/>
            <person name="Lavin J.L."/>
            <person name="Lee Y.-H."/>
            <person name="Lindquist E."/>
            <person name="Lilly W."/>
            <person name="Lucas S."/>
            <person name="Morin E."/>
            <person name="Murat C."/>
            <person name="Oguiza J.A."/>
            <person name="Park J."/>
            <person name="Pisabarro A.G."/>
            <person name="Riley R."/>
            <person name="Rosling A."/>
            <person name="Salamov A."/>
            <person name="Schmidt O."/>
            <person name="Schmutz J."/>
            <person name="Skrede I."/>
            <person name="Stenlid J."/>
            <person name="Wiebenga A."/>
            <person name="Xie X."/>
            <person name="Kuees U."/>
            <person name="Hibbett D.S."/>
            <person name="Hoffmeister D."/>
            <person name="Hoegberg N."/>
            <person name="Martin F."/>
            <person name="Grigoriev I.V."/>
            <person name="Watkinson S.C."/>
        </authorList>
    </citation>
    <scope>NUCLEOTIDE SEQUENCE [LARGE SCALE GENOMIC DNA]</scope>
    <source>
        <strain evidence="4">strain S7.3</strain>
    </source>
</reference>
<evidence type="ECO:0000313" key="4">
    <source>
        <dbReference type="Proteomes" id="UP000008063"/>
    </source>
</evidence>
<sequence length="341" mass="37424">MSLPPQAALPFNTDSTLGALLVGGLVAAAFWGVTCAQTLIYFQHSSSDRLSLKLFVGRSRPLIFASVLDTFDSCLTSHILYWYFVKNYFNPSAIASPVWSVLIHVAITSLTDVLIRAMYARRVYQLSGHSILLTAVVVAISLLDLICGFMITVKAFKLGSFAELNTISGLMYTNFAAGFSGDLFVAVVLCYYLWRSRTGFRGTDTLVKSLVSYIITTGLLTAVDASLGMIFYIVMPNNFVFIAFYFNLAKMYINSYLALLNAREGLRENSEGGVSVHLSDLSHLPFSVSNEQSSPTLSAPMDKGFGYRMTALRLLLTVLIGRATMNTNTLQCCKSIKVVSE</sequence>
<dbReference type="eggNOG" id="ENOG502SMJ3">
    <property type="taxonomic scope" value="Eukaryota"/>
</dbReference>
<dbReference type="PANTHER" id="PTHR40465">
    <property type="entry name" value="CHROMOSOME 1, WHOLE GENOME SHOTGUN SEQUENCE"/>
    <property type="match status" value="1"/>
</dbReference>
<feature type="transmembrane region" description="Helical" evidence="1">
    <location>
        <begin position="206"/>
        <end position="223"/>
    </location>
</feature>
<accession>F8QAT0</accession>
<dbReference type="Proteomes" id="UP000008063">
    <property type="component" value="Unassembled WGS sequence"/>
</dbReference>
<keyword evidence="1" id="KW-1133">Transmembrane helix</keyword>
<evidence type="ECO:0000259" key="2">
    <source>
        <dbReference type="Pfam" id="PF20152"/>
    </source>
</evidence>
<feature type="transmembrane region" description="Helical" evidence="1">
    <location>
        <begin position="229"/>
        <end position="248"/>
    </location>
</feature>
<feature type="transmembrane region" description="Helical" evidence="1">
    <location>
        <begin position="62"/>
        <end position="84"/>
    </location>
</feature>
<feature type="non-terminal residue" evidence="3">
    <location>
        <position position="341"/>
    </location>
</feature>
<proteinExistence type="predicted"/>
<dbReference type="PANTHER" id="PTHR40465:SF1">
    <property type="entry name" value="DUF6534 DOMAIN-CONTAINING PROTEIN"/>
    <property type="match status" value="1"/>
</dbReference>
<dbReference type="HOGENOM" id="CLU_046025_5_4_1"/>
<dbReference type="InterPro" id="IPR045339">
    <property type="entry name" value="DUF6534"/>
</dbReference>
<feature type="transmembrane region" description="Helical" evidence="1">
    <location>
        <begin position="20"/>
        <end position="42"/>
    </location>
</feature>
<organism evidence="4">
    <name type="scientific">Serpula lacrymans var. lacrymans (strain S7.3)</name>
    <name type="common">Dry rot fungus</name>
    <dbReference type="NCBI Taxonomy" id="936435"/>
    <lineage>
        <taxon>Eukaryota</taxon>
        <taxon>Fungi</taxon>
        <taxon>Dikarya</taxon>
        <taxon>Basidiomycota</taxon>
        <taxon>Agaricomycotina</taxon>
        <taxon>Agaricomycetes</taxon>
        <taxon>Agaricomycetidae</taxon>
        <taxon>Boletales</taxon>
        <taxon>Coniophorineae</taxon>
        <taxon>Serpulaceae</taxon>
        <taxon>Serpula</taxon>
    </lineage>
</organism>
<evidence type="ECO:0000256" key="1">
    <source>
        <dbReference type="SAM" id="Phobius"/>
    </source>
</evidence>
<gene>
    <name evidence="3" type="ORF">SERLA73DRAFT_188130</name>
</gene>
<dbReference type="AlphaFoldDB" id="F8QAT0"/>
<dbReference type="Pfam" id="PF20152">
    <property type="entry name" value="DUF6534"/>
    <property type="match status" value="1"/>
</dbReference>
<keyword evidence="1" id="KW-0812">Transmembrane</keyword>
<feature type="transmembrane region" description="Helical" evidence="1">
    <location>
        <begin position="171"/>
        <end position="194"/>
    </location>
</feature>
<feature type="transmembrane region" description="Helical" evidence="1">
    <location>
        <begin position="131"/>
        <end position="151"/>
    </location>
</feature>
<keyword evidence="4" id="KW-1185">Reference proteome</keyword>
<dbReference type="InParanoid" id="F8QAT0"/>
<dbReference type="STRING" id="936435.F8QAT0"/>